<reference evidence="1 2" key="1">
    <citation type="journal article" date="2011" name="Science">
        <title>The Selaginella genome identifies genetic changes associated with the evolution of vascular plants.</title>
        <authorList>
            <person name="Banks J.A."/>
            <person name="Nishiyama T."/>
            <person name="Hasebe M."/>
            <person name="Bowman J.L."/>
            <person name="Gribskov M."/>
            <person name="dePamphilis C."/>
            <person name="Albert V.A."/>
            <person name="Aono N."/>
            <person name="Aoyama T."/>
            <person name="Ambrose B.A."/>
            <person name="Ashton N.W."/>
            <person name="Axtell M.J."/>
            <person name="Barker E."/>
            <person name="Barker M.S."/>
            <person name="Bennetzen J.L."/>
            <person name="Bonawitz N.D."/>
            <person name="Chapple C."/>
            <person name="Cheng C."/>
            <person name="Correa L.G."/>
            <person name="Dacre M."/>
            <person name="DeBarry J."/>
            <person name="Dreyer I."/>
            <person name="Elias M."/>
            <person name="Engstrom E.M."/>
            <person name="Estelle M."/>
            <person name="Feng L."/>
            <person name="Finet C."/>
            <person name="Floyd S.K."/>
            <person name="Frommer W.B."/>
            <person name="Fujita T."/>
            <person name="Gramzow L."/>
            <person name="Gutensohn M."/>
            <person name="Harholt J."/>
            <person name="Hattori M."/>
            <person name="Heyl A."/>
            <person name="Hirai T."/>
            <person name="Hiwatashi Y."/>
            <person name="Ishikawa M."/>
            <person name="Iwata M."/>
            <person name="Karol K.G."/>
            <person name="Koehler B."/>
            <person name="Kolukisaoglu U."/>
            <person name="Kubo M."/>
            <person name="Kurata T."/>
            <person name="Lalonde S."/>
            <person name="Li K."/>
            <person name="Li Y."/>
            <person name="Litt A."/>
            <person name="Lyons E."/>
            <person name="Manning G."/>
            <person name="Maruyama T."/>
            <person name="Michael T.P."/>
            <person name="Mikami K."/>
            <person name="Miyazaki S."/>
            <person name="Morinaga S."/>
            <person name="Murata T."/>
            <person name="Mueller-Roeber B."/>
            <person name="Nelson D.R."/>
            <person name="Obara M."/>
            <person name="Oguri Y."/>
            <person name="Olmstead R.G."/>
            <person name="Onodera N."/>
            <person name="Petersen B.L."/>
            <person name="Pils B."/>
            <person name="Prigge M."/>
            <person name="Rensing S.A."/>
            <person name="Riano-Pachon D.M."/>
            <person name="Roberts A.W."/>
            <person name="Sato Y."/>
            <person name="Scheller H.V."/>
            <person name="Schulz B."/>
            <person name="Schulz C."/>
            <person name="Shakirov E.V."/>
            <person name="Shibagaki N."/>
            <person name="Shinohara N."/>
            <person name="Shippen D.E."/>
            <person name="Soerensen I."/>
            <person name="Sotooka R."/>
            <person name="Sugimoto N."/>
            <person name="Sugita M."/>
            <person name="Sumikawa N."/>
            <person name="Tanurdzic M."/>
            <person name="Theissen G."/>
            <person name="Ulvskov P."/>
            <person name="Wakazuki S."/>
            <person name="Weng J.K."/>
            <person name="Willats W.W."/>
            <person name="Wipf D."/>
            <person name="Wolf P.G."/>
            <person name="Yang L."/>
            <person name="Zimmer A.D."/>
            <person name="Zhu Q."/>
            <person name="Mitros T."/>
            <person name="Hellsten U."/>
            <person name="Loque D."/>
            <person name="Otillar R."/>
            <person name="Salamov A."/>
            <person name="Schmutz J."/>
            <person name="Shapiro H."/>
            <person name="Lindquist E."/>
            <person name="Lucas S."/>
            <person name="Rokhsar D."/>
            <person name="Grigoriev I.V."/>
        </authorList>
    </citation>
    <scope>NUCLEOTIDE SEQUENCE [LARGE SCALE GENOMIC DNA]</scope>
</reference>
<dbReference type="KEGG" id="smo:SELMODRAFT_420289"/>
<dbReference type="AlphaFoldDB" id="D8SBI7"/>
<protein>
    <submittedName>
        <fullName evidence="1">Uncharacterized protein</fullName>
    </submittedName>
</protein>
<gene>
    <name evidence="1" type="ORF">SELMODRAFT_420289</name>
</gene>
<sequence>MSEDRYIFTIVAANTKEYRHKLTKELSERTRALSDLPARLVNRFLDPLRLDEDEQDEENTHKGCHTSKGGACLGSAGKEGYSTGSANGGTTCMVDYTIYIDCTLFEVHQANFPGKCVEQMVEEVFLEHRFPTMQPYIRGVVYNGHRRTGVLLKPDEAETRSETISLAGNYIDYTRSTTLHVIMDYTRDEAFNEDYDIFLAGEHTKKMGVNMYHSPTSSKNLNVTSVLLEEQQTNRGKNPWMNKCQAEAKTFFHCHMCVIRRPFSDILIRCTWQYKPKHKEPVPTKLWRKDEMHKSYSQGDEAYGKKTEPVVHITVYGLERNFCFLGGEAKRLLAQLSIVVPDTEVEAGKQSVEAKSWLHMLLPDTYKLPIPNVYDIKELEEKEGAFCHCLPKRPWDLSRVANYLSMTLADCKHMYEEDMESLVVQAATCASPWGAGASSVHPAPESINQVLAQMKDRARTLDHNLLASVSPGIWEVPFESEWQKLL</sequence>
<evidence type="ECO:0000313" key="1">
    <source>
        <dbReference type="EMBL" id="EFJ18396.1"/>
    </source>
</evidence>
<dbReference type="Proteomes" id="UP000001514">
    <property type="component" value="Unassembled WGS sequence"/>
</dbReference>
<keyword evidence="2" id="KW-1185">Reference proteome</keyword>
<name>D8SBI7_SELML</name>
<dbReference type="InParanoid" id="D8SBI7"/>
<organism evidence="2">
    <name type="scientific">Selaginella moellendorffii</name>
    <name type="common">Spikemoss</name>
    <dbReference type="NCBI Taxonomy" id="88036"/>
    <lineage>
        <taxon>Eukaryota</taxon>
        <taxon>Viridiplantae</taxon>
        <taxon>Streptophyta</taxon>
        <taxon>Embryophyta</taxon>
        <taxon>Tracheophyta</taxon>
        <taxon>Lycopodiopsida</taxon>
        <taxon>Selaginellales</taxon>
        <taxon>Selaginellaceae</taxon>
        <taxon>Selaginella</taxon>
    </lineage>
</organism>
<evidence type="ECO:0000313" key="2">
    <source>
        <dbReference type="Proteomes" id="UP000001514"/>
    </source>
</evidence>
<accession>D8SBI7</accession>
<dbReference type="Gramene" id="EFJ18396">
    <property type="protein sequence ID" value="EFJ18396"/>
    <property type="gene ID" value="SELMODRAFT_420289"/>
</dbReference>
<dbReference type="HOGENOM" id="CLU_561896_0_0_1"/>
<dbReference type="EMBL" id="GL377610">
    <property type="protein sequence ID" value="EFJ18396.1"/>
    <property type="molecule type" value="Genomic_DNA"/>
</dbReference>
<proteinExistence type="predicted"/>